<feature type="coiled-coil region" evidence="1">
    <location>
        <begin position="75"/>
        <end position="102"/>
    </location>
</feature>
<evidence type="ECO:0000256" key="1">
    <source>
        <dbReference type="SAM" id="Coils"/>
    </source>
</evidence>
<evidence type="ECO:0000313" key="3">
    <source>
        <dbReference type="EMBL" id="KOB71990.1"/>
    </source>
</evidence>
<dbReference type="EMBL" id="JTDY01002155">
    <property type="protein sequence ID" value="KOB71990.1"/>
    <property type="molecule type" value="Genomic_DNA"/>
</dbReference>
<feature type="transmembrane region" description="Helical" evidence="2">
    <location>
        <begin position="45"/>
        <end position="70"/>
    </location>
</feature>
<keyword evidence="2" id="KW-0472">Membrane</keyword>
<comment type="caution">
    <text evidence="3">The sequence shown here is derived from an EMBL/GenBank/DDBJ whole genome shotgun (WGS) entry which is preliminary data.</text>
</comment>
<keyword evidence="2" id="KW-1133">Transmembrane helix</keyword>
<keyword evidence="2" id="KW-0812">Transmembrane</keyword>
<dbReference type="AlphaFoldDB" id="A0A0L7L9D1"/>
<keyword evidence="1" id="KW-0175">Coiled coil</keyword>
<name>A0A0L7L9D1_OPEBR</name>
<organism evidence="3 4">
    <name type="scientific">Operophtera brumata</name>
    <name type="common">Winter moth</name>
    <name type="synonym">Phalaena brumata</name>
    <dbReference type="NCBI Taxonomy" id="104452"/>
    <lineage>
        <taxon>Eukaryota</taxon>
        <taxon>Metazoa</taxon>
        <taxon>Ecdysozoa</taxon>
        <taxon>Arthropoda</taxon>
        <taxon>Hexapoda</taxon>
        <taxon>Insecta</taxon>
        <taxon>Pterygota</taxon>
        <taxon>Neoptera</taxon>
        <taxon>Endopterygota</taxon>
        <taxon>Lepidoptera</taxon>
        <taxon>Glossata</taxon>
        <taxon>Ditrysia</taxon>
        <taxon>Geometroidea</taxon>
        <taxon>Geometridae</taxon>
        <taxon>Larentiinae</taxon>
        <taxon>Operophtera</taxon>
    </lineage>
</organism>
<sequence length="160" mass="18272">MAEKHALIPDPLAMYTHTETKDMSKNLMSGDFEKQYSEKSKPTRWRQACVIAGGVTVAALVVWLLVLVMARQVQLTRLRNEVDELTATVIAMSANVKSLNQKFSNNKQLLNEFKSDYTVSGYKYLQYKQRYLACLFTVDKLDIKSECPHAHDDKYNSAET</sequence>
<accession>A0A0L7L9D1</accession>
<reference evidence="3 4" key="1">
    <citation type="journal article" date="2015" name="Genome Biol. Evol.">
        <title>The genome of winter moth (Operophtera brumata) provides a genomic perspective on sexual dimorphism and phenology.</title>
        <authorList>
            <person name="Derks M.F."/>
            <person name="Smit S."/>
            <person name="Salis L."/>
            <person name="Schijlen E."/>
            <person name="Bossers A."/>
            <person name="Mateman C."/>
            <person name="Pijl A.S."/>
            <person name="de Ridder D."/>
            <person name="Groenen M.A."/>
            <person name="Visser M.E."/>
            <person name="Megens H.J."/>
        </authorList>
    </citation>
    <scope>NUCLEOTIDE SEQUENCE [LARGE SCALE GENOMIC DNA]</scope>
    <source>
        <strain evidence="3">WM2013NL</strain>
        <tissue evidence="3">Head and thorax</tissue>
    </source>
</reference>
<protein>
    <submittedName>
        <fullName evidence="3">Type II secretion system protein L</fullName>
    </submittedName>
</protein>
<gene>
    <name evidence="3" type="ORF">OBRU01_10203</name>
</gene>
<keyword evidence="4" id="KW-1185">Reference proteome</keyword>
<evidence type="ECO:0000313" key="4">
    <source>
        <dbReference type="Proteomes" id="UP000037510"/>
    </source>
</evidence>
<dbReference type="Proteomes" id="UP000037510">
    <property type="component" value="Unassembled WGS sequence"/>
</dbReference>
<evidence type="ECO:0000256" key="2">
    <source>
        <dbReference type="SAM" id="Phobius"/>
    </source>
</evidence>
<proteinExistence type="predicted"/>